<organism evidence="1 2">
    <name type="scientific">Stegodyphus mimosarum</name>
    <name type="common">African social velvet spider</name>
    <dbReference type="NCBI Taxonomy" id="407821"/>
    <lineage>
        <taxon>Eukaryota</taxon>
        <taxon>Metazoa</taxon>
        <taxon>Ecdysozoa</taxon>
        <taxon>Arthropoda</taxon>
        <taxon>Chelicerata</taxon>
        <taxon>Arachnida</taxon>
        <taxon>Araneae</taxon>
        <taxon>Araneomorphae</taxon>
        <taxon>Entelegynae</taxon>
        <taxon>Eresoidea</taxon>
        <taxon>Eresidae</taxon>
        <taxon>Stegodyphus</taxon>
    </lineage>
</organism>
<name>A0A087TU35_STEMI</name>
<dbReference type="Proteomes" id="UP000054359">
    <property type="component" value="Unassembled WGS sequence"/>
</dbReference>
<keyword evidence="2" id="KW-1185">Reference proteome</keyword>
<evidence type="ECO:0000313" key="1">
    <source>
        <dbReference type="EMBL" id="KFM68624.1"/>
    </source>
</evidence>
<feature type="non-terminal residue" evidence="1">
    <location>
        <position position="88"/>
    </location>
</feature>
<protein>
    <submittedName>
        <fullName evidence="1">Uncharacterized protein</fullName>
    </submittedName>
</protein>
<dbReference type="EMBL" id="KK116737">
    <property type="protein sequence ID" value="KFM68624.1"/>
    <property type="molecule type" value="Genomic_DNA"/>
</dbReference>
<accession>A0A087TU35</accession>
<reference evidence="1 2" key="1">
    <citation type="submission" date="2013-11" db="EMBL/GenBank/DDBJ databases">
        <title>Genome sequencing of Stegodyphus mimosarum.</title>
        <authorList>
            <person name="Bechsgaard J."/>
        </authorList>
    </citation>
    <scope>NUCLEOTIDE SEQUENCE [LARGE SCALE GENOMIC DNA]</scope>
</reference>
<sequence length="88" mass="9295">MLEETAPGVKGSSVFGSDLLDSVPIFTGGENSISLTDVLDRLDLIASHVGWTESDKVTVIRVKLGGEACKDMLAILEAIFGITLIMVS</sequence>
<dbReference type="AlphaFoldDB" id="A0A087TU35"/>
<gene>
    <name evidence="1" type="ORF">X975_08704</name>
</gene>
<proteinExistence type="predicted"/>
<evidence type="ECO:0000313" key="2">
    <source>
        <dbReference type="Proteomes" id="UP000054359"/>
    </source>
</evidence>